<feature type="domain" description="HTH tetR-type" evidence="5">
    <location>
        <begin position="7"/>
        <end position="67"/>
    </location>
</feature>
<dbReference type="GO" id="GO:0000976">
    <property type="term" value="F:transcription cis-regulatory region binding"/>
    <property type="evidence" value="ECO:0007669"/>
    <property type="project" value="TreeGrafter"/>
</dbReference>
<dbReference type="PANTHER" id="PTHR30055:SF234">
    <property type="entry name" value="HTH-TYPE TRANSCRIPTIONAL REGULATOR BETI"/>
    <property type="match status" value="1"/>
</dbReference>
<dbReference type="Pfam" id="PF00440">
    <property type="entry name" value="TetR_N"/>
    <property type="match status" value="1"/>
</dbReference>
<dbReference type="PROSITE" id="PS50977">
    <property type="entry name" value="HTH_TETR_2"/>
    <property type="match status" value="1"/>
</dbReference>
<dbReference type="Pfam" id="PF17925">
    <property type="entry name" value="TetR_C_20"/>
    <property type="match status" value="1"/>
</dbReference>
<evidence type="ECO:0000259" key="5">
    <source>
        <dbReference type="PROSITE" id="PS50977"/>
    </source>
</evidence>
<gene>
    <name evidence="6" type="ORF">HGA10_01050</name>
</gene>
<dbReference type="EMBL" id="JAAXOM010000001">
    <property type="protein sequence ID" value="NKX85900.1"/>
    <property type="molecule type" value="Genomic_DNA"/>
</dbReference>
<dbReference type="InterPro" id="IPR050109">
    <property type="entry name" value="HTH-type_TetR-like_transc_reg"/>
</dbReference>
<feature type="DNA-binding region" description="H-T-H motif" evidence="4">
    <location>
        <begin position="30"/>
        <end position="49"/>
    </location>
</feature>
<evidence type="ECO:0000256" key="4">
    <source>
        <dbReference type="PROSITE-ProRule" id="PRU00335"/>
    </source>
</evidence>
<keyword evidence="1" id="KW-0805">Transcription regulation</keyword>
<dbReference type="AlphaFoldDB" id="A0A846VZ64"/>
<dbReference type="RefSeq" id="WP_084456288.1">
    <property type="nucleotide sequence ID" value="NZ_JAAXOM010000001.1"/>
</dbReference>
<dbReference type="Gene3D" id="1.10.357.10">
    <property type="entry name" value="Tetracycline Repressor, domain 2"/>
    <property type="match status" value="1"/>
</dbReference>
<evidence type="ECO:0000313" key="6">
    <source>
        <dbReference type="EMBL" id="NKX85900.1"/>
    </source>
</evidence>
<comment type="caution">
    <text evidence="6">The sequence shown here is derived from an EMBL/GenBank/DDBJ whole genome shotgun (WGS) entry which is preliminary data.</text>
</comment>
<organism evidence="6 7">
    <name type="scientific">Nocardia coubleae</name>
    <dbReference type="NCBI Taxonomy" id="356147"/>
    <lineage>
        <taxon>Bacteria</taxon>
        <taxon>Bacillati</taxon>
        <taxon>Actinomycetota</taxon>
        <taxon>Actinomycetes</taxon>
        <taxon>Mycobacteriales</taxon>
        <taxon>Nocardiaceae</taxon>
        <taxon>Nocardia</taxon>
    </lineage>
</organism>
<sequence>MARRGEGDPARRITEVTLTLLETEGYEAVQLRTVARLAHASLSTVYKLYATRDELVLAAVAQWMATNTYTELEPPRTGESLAEVLIRVIRYVFEPWERYPRMLAAYHHARSGPGGQRLDNQGFAAILPVVAPMFATLDKDYAADLALVLSNMVFALLARFAHGDLDIADIVPALERAITRLTGDNTPHAAAALRVTTADSGDFAWNSGFGSPYSPGTATDES</sequence>
<reference evidence="6 7" key="1">
    <citation type="submission" date="2020-04" db="EMBL/GenBank/DDBJ databases">
        <title>MicrobeNet Type strains.</title>
        <authorList>
            <person name="Nicholson A.C."/>
        </authorList>
    </citation>
    <scope>NUCLEOTIDE SEQUENCE [LARGE SCALE GENOMIC DNA]</scope>
    <source>
        <strain evidence="6 7">DSM 44960</strain>
    </source>
</reference>
<protein>
    <submittedName>
        <fullName evidence="6">TetR/AcrR family transcriptional regulator</fullName>
    </submittedName>
</protein>
<dbReference type="GO" id="GO:0003700">
    <property type="term" value="F:DNA-binding transcription factor activity"/>
    <property type="evidence" value="ECO:0007669"/>
    <property type="project" value="TreeGrafter"/>
</dbReference>
<dbReference type="InterPro" id="IPR041642">
    <property type="entry name" value="KstR_C"/>
</dbReference>
<evidence type="ECO:0000256" key="2">
    <source>
        <dbReference type="ARBA" id="ARBA00023125"/>
    </source>
</evidence>
<name>A0A846VZ64_9NOCA</name>
<keyword evidence="2 4" id="KW-0238">DNA-binding</keyword>
<evidence type="ECO:0000313" key="7">
    <source>
        <dbReference type="Proteomes" id="UP000572007"/>
    </source>
</evidence>
<accession>A0A846VZ64</accession>
<dbReference type="InterPro" id="IPR001647">
    <property type="entry name" value="HTH_TetR"/>
</dbReference>
<evidence type="ECO:0000256" key="1">
    <source>
        <dbReference type="ARBA" id="ARBA00023015"/>
    </source>
</evidence>
<keyword evidence="3" id="KW-0804">Transcription</keyword>
<evidence type="ECO:0000256" key="3">
    <source>
        <dbReference type="ARBA" id="ARBA00023163"/>
    </source>
</evidence>
<dbReference type="Proteomes" id="UP000572007">
    <property type="component" value="Unassembled WGS sequence"/>
</dbReference>
<proteinExistence type="predicted"/>
<dbReference type="SUPFAM" id="SSF46689">
    <property type="entry name" value="Homeodomain-like"/>
    <property type="match status" value="1"/>
</dbReference>
<dbReference type="PANTHER" id="PTHR30055">
    <property type="entry name" value="HTH-TYPE TRANSCRIPTIONAL REGULATOR RUTR"/>
    <property type="match status" value="1"/>
</dbReference>
<keyword evidence="7" id="KW-1185">Reference proteome</keyword>
<dbReference type="InterPro" id="IPR009057">
    <property type="entry name" value="Homeodomain-like_sf"/>
</dbReference>